<dbReference type="SUPFAM" id="SSF49503">
    <property type="entry name" value="Cupredoxins"/>
    <property type="match status" value="3"/>
</dbReference>
<dbReference type="InterPro" id="IPR002355">
    <property type="entry name" value="Cu_oxidase_Cu_BS"/>
</dbReference>
<keyword evidence="8" id="KW-1185">Reference proteome</keyword>
<evidence type="ECO:0000313" key="7">
    <source>
        <dbReference type="EMBL" id="RZU35696.1"/>
    </source>
</evidence>
<dbReference type="PROSITE" id="PS51318">
    <property type="entry name" value="TAT"/>
    <property type="match status" value="1"/>
</dbReference>
<feature type="domain" description="Plastocyanin-like" evidence="5">
    <location>
        <begin position="468"/>
        <end position="578"/>
    </location>
</feature>
<dbReference type="RefSeq" id="WP_130424130.1">
    <property type="nucleotide sequence ID" value="NZ_SHKW01000002.1"/>
</dbReference>
<dbReference type="PANTHER" id="PTHR11709:SF2">
    <property type="entry name" value="MULTICOPPER OXIDASE LPR1"/>
    <property type="match status" value="1"/>
</dbReference>
<dbReference type="AlphaFoldDB" id="A0A4V2G351"/>
<evidence type="ECO:0000259" key="5">
    <source>
        <dbReference type="Pfam" id="PF07731"/>
    </source>
</evidence>
<feature type="signal peptide" evidence="3">
    <location>
        <begin position="1"/>
        <end position="27"/>
    </location>
</feature>
<keyword evidence="1" id="KW-0479">Metal-binding</keyword>
<protein>
    <submittedName>
        <fullName evidence="7">FtsP/CotA-like multicopper oxidase with cupredoxin domain</fullName>
    </submittedName>
</protein>
<evidence type="ECO:0000259" key="4">
    <source>
        <dbReference type="Pfam" id="PF00394"/>
    </source>
</evidence>
<accession>A0A4V2G351</accession>
<dbReference type="Pfam" id="PF07732">
    <property type="entry name" value="Cu-oxidase_3"/>
    <property type="match status" value="1"/>
</dbReference>
<dbReference type="Proteomes" id="UP000292958">
    <property type="component" value="Unassembled WGS sequence"/>
</dbReference>
<feature type="domain" description="Plastocyanin-like" evidence="4">
    <location>
        <begin position="287"/>
        <end position="399"/>
    </location>
</feature>
<dbReference type="EMBL" id="SHKW01000002">
    <property type="protein sequence ID" value="RZU35696.1"/>
    <property type="molecule type" value="Genomic_DNA"/>
</dbReference>
<dbReference type="PANTHER" id="PTHR11709">
    <property type="entry name" value="MULTI-COPPER OXIDASE"/>
    <property type="match status" value="1"/>
</dbReference>
<dbReference type="InterPro" id="IPR011707">
    <property type="entry name" value="Cu-oxidase-like_N"/>
</dbReference>
<dbReference type="GO" id="GO:0005507">
    <property type="term" value="F:copper ion binding"/>
    <property type="evidence" value="ECO:0007669"/>
    <property type="project" value="InterPro"/>
</dbReference>
<feature type="chain" id="PRO_5020987573" evidence="3">
    <location>
        <begin position="28"/>
        <end position="597"/>
    </location>
</feature>
<dbReference type="InterPro" id="IPR001117">
    <property type="entry name" value="Cu-oxidase_2nd"/>
</dbReference>
<dbReference type="InterPro" id="IPR045087">
    <property type="entry name" value="Cu-oxidase_fam"/>
</dbReference>
<dbReference type="InterPro" id="IPR006311">
    <property type="entry name" value="TAT_signal"/>
</dbReference>
<proteinExistence type="predicted"/>
<evidence type="ECO:0000256" key="1">
    <source>
        <dbReference type="ARBA" id="ARBA00022723"/>
    </source>
</evidence>
<sequence>MKNVSRRNFMALAAGTAASTAAPLMNAQQPTPHHMPMEEAPPLPLRPDEEYVVPDHTLEAKWKIMTLDGVKVKVRTYNGCLPGPLIVVQAGTKLKIRLKNLLTPYDSSGWDSRQMNVPHMLDHTNLHLHGLDVATHIFDPPGTSDCAAPMISIGPNEYKDYTFDIPQDQPPGLRWYHPHAHGATAVQAVSGMAGGVIIKGAIDEVPEIKAAHDYRIVLQDIGLFETDEPHADYAESYEPRQNAIWQTYSSDQYDQYKYPSGSVTIDGKPTNPSQTCGFTTGDYHLRFYLVNGAPYFRERHNPDNPTAPHSCQLTPAVFKMRPGEVARFRMLNGCSDLMMPIQVENHPMHLLGMDGNNFDHPEVKEYVPNAPQVILAPANRAEFLIKASTKPGKYHILQLAQKAQFLEAAQKTIATIEVEGEPMTMDLPLNLPTLTRYPPIGDAEIVRKRRFVFSGLFPGKQNPTVGIDFRINNQLYDEFAIPTTVFLDTCEEWTIEVPDAARGGSEGHPFHIHVNNFEVVSVAGIVPPHRLIQDTIWVAQNTATVIRLRFKQWTGKAVFHCHILPHEDTGMMQNFLIAKKMPVHHHERSIKLLEEKK</sequence>
<organism evidence="7 8">
    <name type="scientific">Edaphobacter modestus</name>
    <dbReference type="NCBI Taxonomy" id="388466"/>
    <lineage>
        <taxon>Bacteria</taxon>
        <taxon>Pseudomonadati</taxon>
        <taxon>Acidobacteriota</taxon>
        <taxon>Terriglobia</taxon>
        <taxon>Terriglobales</taxon>
        <taxon>Acidobacteriaceae</taxon>
        <taxon>Edaphobacter</taxon>
    </lineage>
</organism>
<evidence type="ECO:0000256" key="2">
    <source>
        <dbReference type="ARBA" id="ARBA00023002"/>
    </source>
</evidence>
<dbReference type="InterPro" id="IPR011706">
    <property type="entry name" value="Cu-oxidase_C"/>
</dbReference>
<reference evidence="7 8" key="1">
    <citation type="submission" date="2019-02" db="EMBL/GenBank/DDBJ databases">
        <title>Genomic Encyclopedia of Archaeal and Bacterial Type Strains, Phase II (KMG-II): from individual species to whole genera.</title>
        <authorList>
            <person name="Goeker M."/>
        </authorList>
    </citation>
    <scope>NUCLEOTIDE SEQUENCE [LARGE SCALE GENOMIC DNA]</scope>
    <source>
        <strain evidence="7 8">DSM 18101</strain>
    </source>
</reference>
<evidence type="ECO:0000313" key="8">
    <source>
        <dbReference type="Proteomes" id="UP000292958"/>
    </source>
</evidence>
<dbReference type="OrthoDB" id="9757546at2"/>
<dbReference type="CDD" id="cd13853">
    <property type="entry name" value="CuRO_1_Tth-MCO_like"/>
    <property type="match status" value="1"/>
</dbReference>
<dbReference type="InterPro" id="IPR008972">
    <property type="entry name" value="Cupredoxin"/>
</dbReference>
<evidence type="ECO:0000256" key="3">
    <source>
        <dbReference type="SAM" id="SignalP"/>
    </source>
</evidence>
<evidence type="ECO:0000259" key="6">
    <source>
        <dbReference type="Pfam" id="PF07732"/>
    </source>
</evidence>
<name>A0A4V2G351_9BACT</name>
<dbReference type="Pfam" id="PF07731">
    <property type="entry name" value="Cu-oxidase_2"/>
    <property type="match status" value="1"/>
</dbReference>
<dbReference type="PROSITE" id="PS00080">
    <property type="entry name" value="MULTICOPPER_OXIDASE2"/>
    <property type="match status" value="1"/>
</dbReference>
<dbReference type="Gene3D" id="2.60.40.420">
    <property type="entry name" value="Cupredoxins - blue copper proteins"/>
    <property type="match status" value="3"/>
</dbReference>
<dbReference type="Pfam" id="PF00394">
    <property type="entry name" value="Cu-oxidase"/>
    <property type="match status" value="1"/>
</dbReference>
<dbReference type="GO" id="GO:0016491">
    <property type="term" value="F:oxidoreductase activity"/>
    <property type="evidence" value="ECO:0007669"/>
    <property type="project" value="UniProtKB-KW"/>
</dbReference>
<feature type="domain" description="Plastocyanin-like" evidence="6">
    <location>
        <begin position="63"/>
        <end position="199"/>
    </location>
</feature>
<gene>
    <name evidence="7" type="ORF">BDD14_5788</name>
</gene>
<comment type="caution">
    <text evidence="7">The sequence shown here is derived from an EMBL/GenBank/DDBJ whole genome shotgun (WGS) entry which is preliminary data.</text>
</comment>
<keyword evidence="2" id="KW-0560">Oxidoreductase</keyword>
<keyword evidence="3" id="KW-0732">Signal</keyword>